<feature type="region of interest" description="Disordered" evidence="1">
    <location>
        <begin position="296"/>
        <end position="364"/>
    </location>
</feature>
<evidence type="ECO:0000313" key="3">
    <source>
        <dbReference type="EMBL" id="CAE7644028.1"/>
    </source>
</evidence>
<evidence type="ECO:0000313" key="4">
    <source>
        <dbReference type="Proteomes" id="UP000649617"/>
    </source>
</evidence>
<dbReference type="AlphaFoldDB" id="A0A812VV71"/>
<dbReference type="EMBL" id="CAJNIZ010042936">
    <property type="protein sequence ID" value="CAE7644028.1"/>
    <property type="molecule type" value="Genomic_DNA"/>
</dbReference>
<gene>
    <name evidence="3" type="ORF">SPIL2461_LOCUS17093</name>
</gene>
<evidence type="ECO:0000259" key="2">
    <source>
        <dbReference type="PROSITE" id="PS50020"/>
    </source>
</evidence>
<dbReference type="Proteomes" id="UP000649617">
    <property type="component" value="Unassembled WGS sequence"/>
</dbReference>
<evidence type="ECO:0000256" key="1">
    <source>
        <dbReference type="SAM" id="MobiDB-lite"/>
    </source>
</evidence>
<name>A0A812VV71_SYMPI</name>
<dbReference type="PROSITE" id="PS50020">
    <property type="entry name" value="WW_DOMAIN_2"/>
    <property type="match status" value="1"/>
</dbReference>
<dbReference type="InterPro" id="IPR001202">
    <property type="entry name" value="WW_dom"/>
</dbReference>
<feature type="compositionally biased region" description="Basic and acidic residues" evidence="1">
    <location>
        <begin position="335"/>
        <end position="349"/>
    </location>
</feature>
<accession>A0A812VV71</accession>
<feature type="region of interest" description="Disordered" evidence="1">
    <location>
        <begin position="113"/>
        <end position="144"/>
    </location>
</feature>
<feature type="compositionally biased region" description="Basic and acidic residues" evidence="1">
    <location>
        <begin position="70"/>
        <end position="94"/>
    </location>
</feature>
<feature type="compositionally biased region" description="Basic and acidic residues" evidence="1">
    <location>
        <begin position="222"/>
        <end position="233"/>
    </location>
</feature>
<keyword evidence="4" id="KW-1185">Reference proteome</keyword>
<sequence length="593" mass="64673">MGSAASAVKRLTHSFRGKGSAATPARPATPAASAQPAPGLQIPEQVQLEVQHPKEDQLEARSLIHSPPRSPHEDDHGCKTELLRQHPEVDDEPRMQPLQQAAATALEAHLENCDESCHGRRQPSKEMQVARPDARPANPEPPHPWVRVPYEDDFYFWNTATDEVTWEFPAADSTGSSTELRGLGETQAPSVAVDGLESDEDDDSLMGVLNACREAKAWHLHGPDSQHAEEDQHTPAAPTVPDHGFRLQQASSTNTTTPSQGEPLSLGPLEEKTEMGLQAQMLECRGESPALGTHQESLANSAEPEQNEEAARSWRGTQGSHVTPDVHMVSMGELETERRDRLDRGKELRTSTSQADEEEVPMTEQISRMNEPDPLVYLPPGLVEGQEPVMSMASRLVETSPISALVLPAGCSLPVQFASRASRFYELVKLRKCGGSSHEGAHNFFDTYRVLRQQGKRPGTADDALRVGASPMGKALPADLGHVEAGSMARELVLQGLMQRASEDLLPVSQDSSLRVTESKCSFPRSVPASPEEAMAKPKWATKAMPKGMPKRAPNRQRVVTPARAEADAALVAVYTGRACGSNRPLHRRPEWQ</sequence>
<feature type="region of interest" description="Disordered" evidence="1">
    <location>
        <begin position="222"/>
        <end position="244"/>
    </location>
</feature>
<feature type="compositionally biased region" description="Low complexity" evidence="1">
    <location>
        <begin position="20"/>
        <end position="38"/>
    </location>
</feature>
<comment type="caution">
    <text evidence="3">The sequence shown here is derived from an EMBL/GenBank/DDBJ whole genome shotgun (WGS) entry which is preliminary data.</text>
</comment>
<organism evidence="3 4">
    <name type="scientific">Symbiodinium pilosum</name>
    <name type="common">Dinoflagellate</name>
    <dbReference type="NCBI Taxonomy" id="2952"/>
    <lineage>
        <taxon>Eukaryota</taxon>
        <taxon>Sar</taxon>
        <taxon>Alveolata</taxon>
        <taxon>Dinophyceae</taxon>
        <taxon>Suessiales</taxon>
        <taxon>Symbiodiniaceae</taxon>
        <taxon>Symbiodinium</taxon>
    </lineage>
</organism>
<dbReference type="OrthoDB" id="414990at2759"/>
<feature type="region of interest" description="Disordered" evidence="1">
    <location>
        <begin position="522"/>
        <end position="558"/>
    </location>
</feature>
<protein>
    <recommendedName>
        <fullName evidence="2">WW domain-containing protein</fullName>
    </recommendedName>
</protein>
<reference evidence="3" key="1">
    <citation type="submission" date="2021-02" db="EMBL/GenBank/DDBJ databases">
        <authorList>
            <person name="Dougan E. K."/>
            <person name="Rhodes N."/>
            <person name="Thang M."/>
            <person name="Chan C."/>
        </authorList>
    </citation>
    <scope>NUCLEOTIDE SEQUENCE</scope>
</reference>
<feature type="domain" description="WW" evidence="2">
    <location>
        <begin position="139"/>
        <end position="171"/>
    </location>
</feature>
<feature type="region of interest" description="Disordered" evidence="1">
    <location>
        <begin position="1"/>
        <end position="96"/>
    </location>
</feature>
<proteinExistence type="predicted"/>